<protein>
    <submittedName>
        <fullName evidence="2 4">Uncharacterized protein</fullName>
    </submittedName>
</protein>
<evidence type="ECO:0000256" key="1">
    <source>
        <dbReference type="SAM" id="MobiDB-lite"/>
    </source>
</evidence>
<sequence length="140" mass="16115">MPSTSRSNRTENFLHDRSTKLKWHVNPLYKVKTINIDESESESVASLSSWRSCSRSEHSFDSGYKSNDNAKEREMYKDKNFEKLLRNQEMNFHEAATELLDAMKALGAGEEVNALVERTLEACEHELEKMHIDGEAEQSC</sequence>
<reference evidence="4" key="1">
    <citation type="submission" date="2016-06" db="UniProtKB">
        <authorList>
            <consortium name="WormBaseParasite"/>
        </authorList>
    </citation>
    <scope>IDENTIFICATION</scope>
</reference>
<proteinExistence type="predicted"/>
<feature type="region of interest" description="Disordered" evidence="1">
    <location>
        <begin position="54"/>
        <end position="73"/>
    </location>
</feature>
<name>A0A183EJW4_9BILA</name>
<keyword evidence="3" id="KW-1185">Reference proteome</keyword>
<dbReference type="OrthoDB" id="5838008at2759"/>
<organism evidence="4">
    <name type="scientific">Gongylonema pulchrum</name>
    <dbReference type="NCBI Taxonomy" id="637853"/>
    <lineage>
        <taxon>Eukaryota</taxon>
        <taxon>Metazoa</taxon>
        <taxon>Ecdysozoa</taxon>
        <taxon>Nematoda</taxon>
        <taxon>Chromadorea</taxon>
        <taxon>Rhabditida</taxon>
        <taxon>Spirurina</taxon>
        <taxon>Spiruromorpha</taxon>
        <taxon>Spiruroidea</taxon>
        <taxon>Gongylonematidae</taxon>
        <taxon>Gongylonema</taxon>
    </lineage>
</organism>
<dbReference type="Proteomes" id="UP000271098">
    <property type="component" value="Unassembled WGS sequence"/>
</dbReference>
<accession>A0A183EJW4</accession>
<evidence type="ECO:0000313" key="2">
    <source>
        <dbReference type="EMBL" id="VDN37862.1"/>
    </source>
</evidence>
<reference evidence="2 3" key="2">
    <citation type="submission" date="2018-11" db="EMBL/GenBank/DDBJ databases">
        <authorList>
            <consortium name="Pathogen Informatics"/>
        </authorList>
    </citation>
    <scope>NUCLEOTIDE SEQUENCE [LARGE SCALE GENOMIC DNA]</scope>
</reference>
<dbReference type="AlphaFoldDB" id="A0A183EJW4"/>
<dbReference type="EMBL" id="UYRT01092163">
    <property type="protein sequence ID" value="VDN37862.1"/>
    <property type="molecule type" value="Genomic_DNA"/>
</dbReference>
<evidence type="ECO:0000313" key="4">
    <source>
        <dbReference type="WBParaSite" id="GPUH_0002128001-mRNA-1"/>
    </source>
</evidence>
<dbReference type="WBParaSite" id="GPUH_0002128001-mRNA-1">
    <property type="protein sequence ID" value="GPUH_0002128001-mRNA-1"/>
    <property type="gene ID" value="GPUH_0002128001"/>
</dbReference>
<gene>
    <name evidence="2" type="ORF">GPUH_LOCUS21255</name>
</gene>
<evidence type="ECO:0000313" key="3">
    <source>
        <dbReference type="Proteomes" id="UP000271098"/>
    </source>
</evidence>